<sequence length="151" mass="16774">MRFLNMETGNVNEAQSLDQNIDNEIMGSNIKEWNPNLNFVHAQDSVMESVIVGVTGSLTDNDNVAKYIAAKEGSVAATPQTPPNTVAKSYVLLMKPLTLPSNDVLETMYDVKSIYIKDLPPKMTQVSLLEVVKRFGPIKNKNVQIKEYSEV</sequence>
<accession>A0ACB9EXW9</accession>
<organism evidence="1 2">
    <name type="scientific">Cichorium intybus</name>
    <name type="common">Chicory</name>
    <dbReference type="NCBI Taxonomy" id="13427"/>
    <lineage>
        <taxon>Eukaryota</taxon>
        <taxon>Viridiplantae</taxon>
        <taxon>Streptophyta</taxon>
        <taxon>Embryophyta</taxon>
        <taxon>Tracheophyta</taxon>
        <taxon>Spermatophyta</taxon>
        <taxon>Magnoliopsida</taxon>
        <taxon>eudicotyledons</taxon>
        <taxon>Gunneridae</taxon>
        <taxon>Pentapetalae</taxon>
        <taxon>asterids</taxon>
        <taxon>campanulids</taxon>
        <taxon>Asterales</taxon>
        <taxon>Asteraceae</taxon>
        <taxon>Cichorioideae</taxon>
        <taxon>Cichorieae</taxon>
        <taxon>Cichoriinae</taxon>
        <taxon>Cichorium</taxon>
    </lineage>
</organism>
<evidence type="ECO:0000313" key="2">
    <source>
        <dbReference type="Proteomes" id="UP001055811"/>
    </source>
</evidence>
<dbReference type="Proteomes" id="UP001055811">
    <property type="component" value="Linkage Group LG03"/>
</dbReference>
<comment type="caution">
    <text evidence="1">The sequence shown here is derived from an EMBL/GenBank/DDBJ whole genome shotgun (WGS) entry which is preliminary data.</text>
</comment>
<keyword evidence="2" id="KW-1185">Reference proteome</keyword>
<gene>
    <name evidence="1" type="ORF">L2E82_13691</name>
</gene>
<proteinExistence type="predicted"/>
<protein>
    <submittedName>
        <fullName evidence="1">Uncharacterized protein</fullName>
    </submittedName>
</protein>
<dbReference type="EMBL" id="CM042011">
    <property type="protein sequence ID" value="KAI3763697.1"/>
    <property type="molecule type" value="Genomic_DNA"/>
</dbReference>
<reference evidence="1 2" key="2">
    <citation type="journal article" date="2022" name="Mol. Ecol. Resour.">
        <title>The genomes of chicory, endive, great burdock and yacon provide insights into Asteraceae paleo-polyploidization history and plant inulin production.</title>
        <authorList>
            <person name="Fan W."/>
            <person name="Wang S."/>
            <person name="Wang H."/>
            <person name="Wang A."/>
            <person name="Jiang F."/>
            <person name="Liu H."/>
            <person name="Zhao H."/>
            <person name="Xu D."/>
            <person name="Zhang Y."/>
        </authorList>
    </citation>
    <scope>NUCLEOTIDE SEQUENCE [LARGE SCALE GENOMIC DNA]</scope>
    <source>
        <strain evidence="2">cv. Punajuju</strain>
        <tissue evidence="1">Leaves</tissue>
    </source>
</reference>
<evidence type="ECO:0000313" key="1">
    <source>
        <dbReference type="EMBL" id="KAI3763697.1"/>
    </source>
</evidence>
<name>A0ACB9EXW9_CICIN</name>
<reference evidence="2" key="1">
    <citation type="journal article" date="2022" name="Mol. Ecol. Resour.">
        <title>The genomes of chicory, endive, great burdock and yacon provide insights into Asteraceae palaeo-polyploidization history and plant inulin production.</title>
        <authorList>
            <person name="Fan W."/>
            <person name="Wang S."/>
            <person name="Wang H."/>
            <person name="Wang A."/>
            <person name="Jiang F."/>
            <person name="Liu H."/>
            <person name="Zhao H."/>
            <person name="Xu D."/>
            <person name="Zhang Y."/>
        </authorList>
    </citation>
    <scope>NUCLEOTIDE SEQUENCE [LARGE SCALE GENOMIC DNA]</scope>
    <source>
        <strain evidence="2">cv. Punajuju</strain>
    </source>
</reference>